<dbReference type="PANTHER" id="PTHR20903:SF0">
    <property type="entry name" value="PREFOLDIN SUBUNIT 1"/>
    <property type="match status" value="1"/>
</dbReference>
<reference evidence="4" key="1">
    <citation type="journal article" date="2022" name="Proc. Natl. Acad. Sci. U.S.A.">
        <title>Life cycle and functional genomics of the unicellular red alga Galdieria for elucidating algal and plant evolution and industrial use.</title>
        <authorList>
            <person name="Hirooka S."/>
            <person name="Itabashi T."/>
            <person name="Ichinose T.M."/>
            <person name="Onuma R."/>
            <person name="Fujiwara T."/>
            <person name="Yamashita S."/>
            <person name="Jong L.W."/>
            <person name="Tomita R."/>
            <person name="Iwane A.H."/>
            <person name="Miyagishima S.Y."/>
        </authorList>
    </citation>
    <scope>NUCLEOTIDE SEQUENCE</scope>
    <source>
        <strain evidence="4">NBRC 102759</strain>
    </source>
</reference>
<proteinExistence type="inferred from homology"/>
<accession>A0A9C7PY18</accession>
<dbReference type="Proteomes" id="UP001061958">
    <property type="component" value="Unassembled WGS sequence"/>
</dbReference>
<dbReference type="InterPro" id="IPR009053">
    <property type="entry name" value="Prefoldin"/>
</dbReference>
<dbReference type="PANTHER" id="PTHR20903">
    <property type="entry name" value="PREFOLDIN SUBUNIT 1-RELATED"/>
    <property type="match status" value="1"/>
</dbReference>
<dbReference type="AlphaFoldDB" id="A0A9C7PY18"/>
<name>A0A9C7PY18_9RHOD</name>
<protein>
    <recommendedName>
        <fullName evidence="6">Prefoldin subunit</fullName>
    </recommendedName>
</protein>
<evidence type="ECO:0000256" key="2">
    <source>
        <dbReference type="ARBA" id="ARBA00023186"/>
    </source>
</evidence>
<dbReference type="Pfam" id="PF01920">
    <property type="entry name" value="Prefoldin_2"/>
    <property type="match status" value="1"/>
</dbReference>
<evidence type="ECO:0000313" key="3">
    <source>
        <dbReference type="EMBL" id="GJQ12406.1"/>
    </source>
</evidence>
<dbReference type="Gene3D" id="1.10.287.370">
    <property type="match status" value="1"/>
</dbReference>
<dbReference type="GO" id="GO:0051082">
    <property type="term" value="F:unfolded protein binding"/>
    <property type="evidence" value="ECO:0007669"/>
    <property type="project" value="InterPro"/>
</dbReference>
<evidence type="ECO:0008006" key="6">
    <source>
        <dbReference type="Google" id="ProtNLM"/>
    </source>
</evidence>
<keyword evidence="2" id="KW-0143">Chaperone</keyword>
<evidence type="ECO:0000256" key="1">
    <source>
        <dbReference type="ARBA" id="ARBA00008045"/>
    </source>
</evidence>
<comment type="caution">
    <text evidence="4">The sequence shown here is derived from an EMBL/GenBank/DDBJ whole genome shotgun (WGS) entry which is preliminary data.</text>
</comment>
<gene>
    <name evidence="3" type="ORF">GpartN1_g4197.t1</name>
    <name evidence="4" type="ORF">GpartN1_g4346.t1</name>
</gene>
<dbReference type="GO" id="GO:0044183">
    <property type="term" value="F:protein folding chaperone"/>
    <property type="evidence" value="ECO:0007669"/>
    <property type="project" value="TreeGrafter"/>
</dbReference>
<dbReference type="SUPFAM" id="SSF46579">
    <property type="entry name" value="Prefoldin"/>
    <property type="match status" value="1"/>
</dbReference>
<evidence type="ECO:0000313" key="4">
    <source>
        <dbReference type="EMBL" id="GJQ12555.1"/>
    </source>
</evidence>
<sequence length="108" mass="12738">MESAVTKEDLRLYELQRHIYTIASQIESLEREKRIKEITLEQLQATCPKPTVYQSMGRLFVWEDYDTLISKLSKEWETLGEQIRAKQNLKSQFEAKWESSRLATAPKT</sequence>
<dbReference type="InterPro" id="IPR002777">
    <property type="entry name" value="PFD_beta-like"/>
</dbReference>
<dbReference type="EMBL" id="BQMJ01000034">
    <property type="protein sequence ID" value="GJQ12555.1"/>
    <property type="molecule type" value="Genomic_DNA"/>
</dbReference>
<dbReference type="OrthoDB" id="2015447at2759"/>
<dbReference type="GO" id="GO:0016272">
    <property type="term" value="C:prefoldin complex"/>
    <property type="evidence" value="ECO:0007669"/>
    <property type="project" value="InterPro"/>
</dbReference>
<reference evidence="4" key="2">
    <citation type="submission" date="2022-01" db="EMBL/GenBank/DDBJ databases">
        <authorList>
            <person name="Hirooka S."/>
            <person name="Miyagishima S.Y."/>
        </authorList>
    </citation>
    <scope>NUCLEOTIDE SEQUENCE</scope>
    <source>
        <strain evidence="4">NBRC 102759</strain>
    </source>
</reference>
<dbReference type="EMBL" id="BQMJ01000033">
    <property type="protein sequence ID" value="GJQ12406.1"/>
    <property type="molecule type" value="Genomic_DNA"/>
</dbReference>
<comment type="similarity">
    <text evidence="1">Belongs to the prefoldin subunit beta family.</text>
</comment>
<dbReference type="GO" id="GO:0005737">
    <property type="term" value="C:cytoplasm"/>
    <property type="evidence" value="ECO:0007669"/>
    <property type="project" value="TreeGrafter"/>
</dbReference>
<organism evidence="4 5">
    <name type="scientific">Galdieria partita</name>
    <dbReference type="NCBI Taxonomy" id="83374"/>
    <lineage>
        <taxon>Eukaryota</taxon>
        <taxon>Rhodophyta</taxon>
        <taxon>Bangiophyceae</taxon>
        <taxon>Galdieriales</taxon>
        <taxon>Galdieriaceae</taxon>
        <taxon>Galdieria</taxon>
    </lineage>
</organism>
<keyword evidence="5" id="KW-1185">Reference proteome</keyword>
<evidence type="ECO:0000313" key="5">
    <source>
        <dbReference type="Proteomes" id="UP001061958"/>
    </source>
</evidence>